<gene>
    <name evidence="1" type="ORF">HPB51_008542</name>
</gene>
<dbReference type="Proteomes" id="UP000821866">
    <property type="component" value="Chromosome 9"/>
</dbReference>
<name>A0A9J6D4G3_RHIMP</name>
<reference evidence="1" key="1">
    <citation type="journal article" date="2020" name="Cell">
        <title>Large-Scale Comparative Analyses of Tick Genomes Elucidate Their Genetic Diversity and Vector Capacities.</title>
        <authorList>
            <consortium name="Tick Genome and Microbiome Consortium (TIGMIC)"/>
            <person name="Jia N."/>
            <person name="Wang J."/>
            <person name="Shi W."/>
            <person name="Du L."/>
            <person name="Sun Y."/>
            <person name="Zhan W."/>
            <person name="Jiang J.F."/>
            <person name="Wang Q."/>
            <person name="Zhang B."/>
            <person name="Ji P."/>
            <person name="Bell-Sakyi L."/>
            <person name="Cui X.M."/>
            <person name="Yuan T.T."/>
            <person name="Jiang B.G."/>
            <person name="Yang W.F."/>
            <person name="Lam T.T."/>
            <person name="Chang Q.C."/>
            <person name="Ding S.J."/>
            <person name="Wang X.J."/>
            <person name="Zhu J.G."/>
            <person name="Ruan X.D."/>
            <person name="Zhao L."/>
            <person name="Wei J.T."/>
            <person name="Ye R.Z."/>
            <person name="Que T.C."/>
            <person name="Du C.H."/>
            <person name="Zhou Y.H."/>
            <person name="Cheng J.X."/>
            <person name="Dai P.F."/>
            <person name="Guo W.B."/>
            <person name="Han X.H."/>
            <person name="Huang E.J."/>
            <person name="Li L.F."/>
            <person name="Wei W."/>
            <person name="Gao Y.C."/>
            <person name="Liu J.Z."/>
            <person name="Shao H.Z."/>
            <person name="Wang X."/>
            <person name="Wang C.C."/>
            <person name="Yang T.C."/>
            <person name="Huo Q.B."/>
            <person name="Li W."/>
            <person name="Chen H.Y."/>
            <person name="Chen S.E."/>
            <person name="Zhou L.G."/>
            <person name="Ni X.B."/>
            <person name="Tian J.H."/>
            <person name="Sheng Y."/>
            <person name="Liu T."/>
            <person name="Pan Y.S."/>
            <person name="Xia L.Y."/>
            <person name="Li J."/>
            <person name="Zhao F."/>
            <person name="Cao W.C."/>
        </authorList>
    </citation>
    <scope>NUCLEOTIDE SEQUENCE</scope>
    <source>
        <strain evidence="1">Rmic-2018</strain>
    </source>
</reference>
<evidence type="ECO:0000313" key="2">
    <source>
        <dbReference type="Proteomes" id="UP000821866"/>
    </source>
</evidence>
<keyword evidence="2" id="KW-1185">Reference proteome</keyword>
<proteinExistence type="predicted"/>
<dbReference type="AlphaFoldDB" id="A0A9J6D4G3"/>
<organism evidence="1 2">
    <name type="scientific">Rhipicephalus microplus</name>
    <name type="common">Cattle tick</name>
    <name type="synonym">Boophilus microplus</name>
    <dbReference type="NCBI Taxonomy" id="6941"/>
    <lineage>
        <taxon>Eukaryota</taxon>
        <taxon>Metazoa</taxon>
        <taxon>Ecdysozoa</taxon>
        <taxon>Arthropoda</taxon>
        <taxon>Chelicerata</taxon>
        <taxon>Arachnida</taxon>
        <taxon>Acari</taxon>
        <taxon>Parasitiformes</taxon>
        <taxon>Ixodida</taxon>
        <taxon>Ixodoidea</taxon>
        <taxon>Ixodidae</taxon>
        <taxon>Rhipicephalinae</taxon>
        <taxon>Rhipicephalus</taxon>
        <taxon>Boophilus</taxon>
    </lineage>
</organism>
<dbReference type="EMBL" id="JABSTU010000011">
    <property type="protein sequence ID" value="KAH8008971.1"/>
    <property type="molecule type" value="Genomic_DNA"/>
</dbReference>
<evidence type="ECO:0000313" key="1">
    <source>
        <dbReference type="EMBL" id="KAH8008971.1"/>
    </source>
</evidence>
<protein>
    <submittedName>
        <fullName evidence="1">Uncharacterized protein</fullName>
    </submittedName>
</protein>
<comment type="caution">
    <text evidence="1">The sequence shown here is derived from an EMBL/GenBank/DDBJ whole genome shotgun (WGS) entry which is preliminary data.</text>
</comment>
<reference evidence="1" key="2">
    <citation type="submission" date="2021-09" db="EMBL/GenBank/DDBJ databases">
        <authorList>
            <person name="Jia N."/>
            <person name="Wang J."/>
            <person name="Shi W."/>
            <person name="Du L."/>
            <person name="Sun Y."/>
            <person name="Zhan W."/>
            <person name="Jiang J."/>
            <person name="Wang Q."/>
            <person name="Zhang B."/>
            <person name="Ji P."/>
            <person name="Sakyi L.B."/>
            <person name="Cui X."/>
            <person name="Yuan T."/>
            <person name="Jiang B."/>
            <person name="Yang W."/>
            <person name="Lam T.T.-Y."/>
            <person name="Chang Q."/>
            <person name="Ding S."/>
            <person name="Wang X."/>
            <person name="Zhu J."/>
            <person name="Ruan X."/>
            <person name="Zhao L."/>
            <person name="Wei J."/>
            <person name="Que T."/>
            <person name="Du C."/>
            <person name="Cheng J."/>
            <person name="Dai P."/>
            <person name="Han X."/>
            <person name="Huang E."/>
            <person name="Gao Y."/>
            <person name="Liu J."/>
            <person name="Shao H."/>
            <person name="Ye R."/>
            <person name="Li L."/>
            <person name="Wei W."/>
            <person name="Wang X."/>
            <person name="Wang C."/>
            <person name="Huo Q."/>
            <person name="Li W."/>
            <person name="Guo W."/>
            <person name="Chen H."/>
            <person name="Chen S."/>
            <person name="Zhou L."/>
            <person name="Zhou L."/>
            <person name="Ni X."/>
            <person name="Tian J."/>
            <person name="Zhou Y."/>
            <person name="Sheng Y."/>
            <person name="Liu T."/>
            <person name="Pan Y."/>
            <person name="Xia L."/>
            <person name="Li J."/>
            <person name="Zhao F."/>
            <person name="Cao W."/>
        </authorList>
    </citation>
    <scope>NUCLEOTIDE SEQUENCE</scope>
    <source>
        <strain evidence="1">Rmic-2018</strain>
        <tissue evidence="1">Larvae</tissue>
    </source>
</reference>
<sequence>MMIQIQVYLVSASDDSGYSELSSFSSDGEGNSEVNIASALQWIVLDVHNPLMELPHFSFLAATGKTFDLSSPGDLTKYVQQFLDDELISLVVDETNR</sequence>
<accession>A0A9J6D4G3</accession>